<gene>
    <name evidence="2" type="ORF">BACCOPRO_01565</name>
</gene>
<dbReference type="eggNOG" id="ENOG502ZSCK">
    <property type="taxonomic scope" value="Bacteria"/>
</dbReference>
<proteinExistence type="predicted"/>
<dbReference type="GeneID" id="78404284"/>
<evidence type="ECO:0008006" key="4">
    <source>
        <dbReference type="Google" id="ProtNLM"/>
    </source>
</evidence>
<name>S0F6V7_9BACT</name>
<sequence length="224" mass="26392">MKWSIIKTGLSAFCLLPLFTLSQTTAPADSLTLKQERKWDKRVHLKYERWERLKPTHAKMQYAGGMGVTAFGVGWDYGKRCQWETDFLVGYLPRKYADQFRLTFTVKQNYIPWSVSFDRHWAIEPFYCGLYVTTIAGEDFWKKEPGRYPNRYYKFSTKLRPYIFIGQRVAFSPEHDLLRSVSLFYEVSTCELYLVSKATNSSLSMKDILRFSFGVKVQLFRDNP</sequence>
<dbReference type="EMBL" id="ACBW01000115">
    <property type="protein sequence ID" value="EEF76068.1"/>
    <property type="molecule type" value="Genomic_DNA"/>
</dbReference>
<dbReference type="RefSeq" id="WP_008142157.1">
    <property type="nucleotide sequence ID" value="NZ_EQ973637.1"/>
</dbReference>
<evidence type="ECO:0000313" key="3">
    <source>
        <dbReference type="Proteomes" id="UP000014073"/>
    </source>
</evidence>
<evidence type="ECO:0000313" key="2">
    <source>
        <dbReference type="EMBL" id="EEF76068.1"/>
    </source>
</evidence>
<feature type="chain" id="PRO_5004496663" description="Outer membrane protein beta-barrel domain-containing protein" evidence="1">
    <location>
        <begin position="23"/>
        <end position="224"/>
    </location>
</feature>
<reference evidence="2 3" key="1">
    <citation type="submission" date="2008-12" db="EMBL/GenBank/DDBJ databases">
        <authorList>
            <person name="Fulton L."/>
            <person name="Clifton S."/>
            <person name="Fulton B."/>
            <person name="Xu J."/>
            <person name="Minx P."/>
            <person name="Pepin K.H."/>
            <person name="Johnson M."/>
            <person name="Bhonagiri V."/>
            <person name="Nash W.E."/>
            <person name="Mardis E.R."/>
            <person name="Wilson R.K."/>
        </authorList>
    </citation>
    <scope>NUCLEOTIDE SEQUENCE [LARGE SCALE GENOMIC DNA]</scope>
    <source>
        <strain evidence="2 3">DSM 18228</strain>
    </source>
</reference>
<dbReference type="HOGENOM" id="CLU_093748_0_0_10"/>
<accession>S0F6V7</accession>
<evidence type="ECO:0000256" key="1">
    <source>
        <dbReference type="SAM" id="SignalP"/>
    </source>
</evidence>
<dbReference type="STRING" id="547042.BACCOPRO_01565"/>
<keyword evidence="1" id="KW-0732">Signal</keyword>
<dbReference type="OrthoDB" id="5381546at2"/>
<organism evidence="2 3">
    <name type="scientific">Phocaeicola coprophilus DSM 18228 = JCM 13818</name>
    <dbReference type="NCBI Taxonomy" id="547042"/>
    <lineage>
        <taxon>Bacteria</taxon>
        <taxon>Pseudomonadati</taxon>
        <taxon>Bacteroidota</taxon>
        <taxon>Bacteroidia</taxon>
        <taxon>Bacteroidales</taxon>
        <taxon>Bacteroidaceae</taxon>
        <taxon>Phocaeicola</taxon>
    </lineage>
</organism>
<feature type="signal peptide" evidence="1">
    <location>
        <begin position="1"/>
        <end position="22"/>
    </location>
</feature>
<dbReference type="Proteomes" id="UP000014073">
    <property type="component" value="Unassembled WGS sequence"/>
</dbReference>
<dbReference type="AlphaFoldDB" id="S0F6V7"/>
<comment type="caution">
    <text evidence="2">The sequence shown here is derived from an EMBL/GenBank/DDBJ whole genome shotgun (WGS) entry which is preliminary data.</text>
</comment>
<keyword evidence="3" id="KW-1185">Reference proteome</keyword>
<protein>
    <recommendedName>
        <fullName evidence="4">Outer membrane protein beta-barrel domain-containing protein</fullName>
    </recommendedName>
</protein>